<dbReference type="InterPro" id="IPR000524">
    <property type="entry name" value="Tscrpt_reg_HTH_GntR"/>
</dbReference>
<evidence type="ECO:0000256" key="1">
    <source>
        <dbReference type="ARBA" id="ARBA00023015"/>
    </source>
</evidence>
<evidence type="ECO:0000256" key="2">
    <source>
        <dbReference type="ARBA" id="ARBA00023125"/>
    </source>
</evidence>
<comment type="caution">
    <text evidence="5">The sequence shown here is derived from an EMBL/GenBank/DDBJ whole genome shotgun (WGS) entry which is preliminary data.</text>
</comment>
<evidence type="ECO:0000313" key="6">
    <source>
        <dbReference type="Proteomes" id="UP001596058"/>
    </source>
</evidence>
<dbReference type="RefSeq" id="WP_379515624.1">
    <property type="nucleotide sequence ID" value="NZ_JBHSPA010000023.1"/>
</dbReference>
<dbReference type="Proteomes" id="UP001596058">
    <property type="component" value="Unassembled WGS sequence"/>
</dbReference>
<dbReference type="InterPro" id="IPR011711">
    <property type="entry name" value="GntR_C"/>
</dbReference>
<sequence>MSQTPGSRKRLPEVIADRLQREIVETGAQPDDRLPTEVELVERYGVSRTVVREAARLLVQRGLVTVTPGRGMVVARFDGKLISEQFAMLMQASNGTFDQLLELRLAIEVQMAVLAAEGQVVHLIAAMQETIDRGEASIDERERFLEFDMAFHELLAESSGNPYFGLVSKPINEFMRSHYRNRASYPSDPRRTLEEHTEILSAIRRGDTFGARHATEEHLRRLRRARRNAPVSADEH</sequence>
<dbReference type="Gene3D" id="1.10.10.10">
    <property type="entry name" value="Winged helix-like DNA-binding domain superfamily/Winged helix DNA-binding domain"/>
    <property type="match status" value="1"/>
</dbReference>
<accession>A0ABW1CMM4</accession>
<dbReference type="PROSITE" id="PS50949">
    <property type="entry name" value="HTH_GNTR"/>
    <property type="match status" value="1"/>
</dbReference>
<organism evidence="5 6">
    <name type="scientific">Nonomuraea insulae</name>
    <dbReference type="NCBI Taxonomy" id="1616787"/>
    <lineage>
        <taxon>Bacteria</taxon>
        <taxon>Bacillati</taxon>
        <taxon>Actinomycetota</taxon>
        <taxon>Actinomycetes</taxon>
        <taxon>Streptosporangiales</taxon>
        <taxon>Streptosporangiaceae</taxon>
        <taxon>Nonomuraea</taxon>
    </lineage>
</organism>
<proteinExistence type="predicted"/>
<dbReference type="CDD" id="cd07377">
    <property type="entry name" value="WHTH_GntR"/>
    <property type="match status" value="1"/>
</dbReference>
<keyword evidence="6" id="KW-1185">Reference proteome</keyword>
<dbReference type="PANTHER" id="PTHR43537:SF44">
    <property type="entry name" value="GNTR FAMILY REGULATORY PROTEIN"/>
    <property type="match status" value="1"/>
</dbReference>
<dbReference type="InterPro" id="IPR008920">
    <property type="entry name" value="TF_FadR/GntR_C"/>
</dbReference>
<keyword evidence="1" id="KW-0805">Transcription regulation</keyword>
<dbReference type="SMART" id="SM00895">
    <property type="entry name" value="FCD"/>
    <property type="match status" value="1"/>
</dbReference>
<dbReference type="PANTHER" id="PTHR43537">
    <property type="entry name" value="TRANSCRIPTIONAL REGULATOR, GNTR FAMILY"/>
    <property type="match status" value="1"/>
</dbReference>
<gene>
    <name evidence="5" type="ORF">ACFPZ3_19805</name>
</gene>
<name>A0ABW1CMM4_9ACTN</name>
<dbReference type="SUPFAM" id="SSF46785">
    <property type="entry name" value="Winged helix' DNA-binding domain"/>
    <property type="match status" value="1"/>
</dbReference>
<dbReference type="InterPro" id="IPR036388">
    <property type="entry name" value="WH-like_DNA-bd_sf"/>
</dbReference>
<dbReference type="SMART" id="SM00345">
    <property type="entry name" value="HTH_GNTR"/>
    <property type="match status" value="1"/>
</dbReference>
<keyword evidence="2" id="KW-0238">DNA-binding</keyword>
<dbReference type="EMBL" id="JBHSPA010000023">
    <property type="protein sequence ID" value="MFC5826118.1"/>
    <property type="molecule type" value="Genomic_DNA"/>
</dbReference>
<dbReference type="SUPFAM" id="SSF48008">
    <property type="entry name" value="GntR ligand-binding domain-like"/>
    <property type="match status" value="1"/>
</dbReference>
<evidence type="ECO:0000313" key="5">
    <source>
        <dbReference type="EMBL" id="MFC5826118.1"/>
    </source>
</evidence>
<evidence type="ECO:0000259" key="4">
    <source>
        <dbReference type="PROSITE" id="PS50949"/>
    </source>
</evidence>
<reference evidence="6" key="1">
    <citation type="journal article" date="2019" name="Int. J. Syst. Evol. Microbiol.">
        <title>The Global Catalogue of Microorganisms (GCM) 10K type strain sequencing project: providing services to taxonomists for standard genome sequencing and annotation.</title>
        <authorList>
            <consortium name="The Broad Institute Genomics Platform"/>
            <consortium name="The Broad Institute Genome Sequencing Center for Infectious Disease"/>
            <person name="Wu L."/>
            <person name="Ma J."/>
        </authorList>
    </citation>
    <scope>NUCLEOTIDE SEQUENCE [LARGE SCALE GENOMIC DNA]</scope>
    <source>
        <strain evidence="6">CCUG 53903</strain>
    </source>
</reference>
<dbReference type="Gene3D" id="1.20.120.530">
    <property type="entry name" value="GntR ligand-binding domain-like"/>
    <property type="match status" value="1"/>
</dbReference>
<dbReference type="Pfam" id="PF07729">
    <property type="entry name" value="FCD"/>
    <property type="match status" value="1"/>
</dbReference>
<dbReference type="InterPro" id="IPR036390">
    <property type="entry name" value="WH_DNA-bd_sf"/>
</dbReference>
<protein>
    <submittedName>
        <fullName evidence="5">FadR/GntR family transcriptional regulator</fullName>
    </submittedName>
</protein>
<keyword evidence="3" id="KW-0804">Transcription</keyword>
<evidence type="ECO:0000256" key="3">
    <source>
        <dbReference type="ARBA" id="ARBA00023163"/>
    </source>
</evidence>
<dbReference type="Pfam" id="PF00392">
    <property type="entry name" value="GntR"/>
    <property type="match status" value="1"/>
</dbReference>
<feature type="domain" description="HTH gntR-type" evidence="4">
    <location>
        <begin position="9"/>
        <end position="77"/>
    </location>
</feature>
<dbReference type="PRINTS" id="PR00035">
    <property type="entry name" value="HTHGNTR"/>
</dbReference>